<evidence type="ECO:0000256" key="1">
    <source>
        <dbReference type="ARBA" id="ARBA00004162"/>
    </source>
</evidence>
<dbReference type="Pfam" id="PF06160">
    <property type="entry name" value="EzrA"/>
    <property type="match status" value="1"/>
</dbReference>
<dbReference type="GO" id="GO:0000917">
    <property type="term" value="P:division septum assembly"/>
    <property type="evidence" value="ECO:0007669"/>
    <property type="project" value="UniProtKB-KW"/>
</dbReference>
<dbReference type="PATRIC" id="fig|999415.3.peg.1598"/>
<keyword evidence="5" id="KW-0717">Septation</keyword>
<evidence type="ECO:0000256" key="4">
    <source>
        <dbReference type="ARBA" id="ARBA00023136"/>
    </source>
</evidence>
<evidence type="ECO:0000256" key="5">
    <source>
        <dbReference type="ARBA" id="ARBA00023210"/>
    </source>
</evidence>
<keyword evidence="6" id="KW-0175">Coiled coil</keyword>
<dbReference type="SUPFAM" id="SSF101447">
    <property type="entry name" value="Formin homology 2 domain (FH2 domain)"/>
    <property type="match status" value="1"/>
</dbReference>
<keyword evidence="5" id="KW-0131">Cell cycle</keyword>
<gene>
    <name evidence="8" type="ORF">HMPREF9943_01570</name>
</gene>
<evidence type="ECO:0000256" key="6">
    <source>
        <dbReference type="SAM" id="Coils"/>
    </source>
</evidence>
<evidence type="ECO:0000256" key="3">
    <source>
        <dbReference type="ARBA" id="ARBA00022989"/>
    </source>
</evidence>
<evidence type="ECO:0000313" key="8">
    <source>
        <dbReference type="EMBL" id="EMD16167.1"/>
    </source>
</evidence>
<feature type="transmembrane region" description="Helical" evidence="7">
    <location>
        <begin position="12"/>
        <end position="33"/>
    </location>
</feature>
<dbReference type="InterPro" id="IPR010379">
    <property type="entry name" value="EzrA"/>
</dbReference>
<feature type="coiled-coil region" evidence="6">
    <location>
        <begin position="115"/>
        <end position="142"/>
    </location>
</feature>
<keyword evidence="9" id="KW-1185">Reference proteome</keyword>
<keyword evidence="4 7" id="KW-0472">Membrane</keyword>
<keyword evidence="5" id="KW-0132">Cell division</keyword>
<proteinExistence type="predicted"/>
<name>M2P797_9FIRM</name>
<comment type="subcellular location">
    <subcellularLocation>
        <location evidence="1">Cell membrane</location>
        <topology evidence="1">Single-pass membrane protein</topology>
    </subcellularLocation>
</comment>
<comment type="caution">
    <text evidence="8">The sequence shown here is derived from an EMBL/GenBank/DDBJ whole genome shotgun (WGS) entry which is preliminary data.</text>
</comment>
<dbReference type="Proteomes" id="UP000011758">
    <property type="component" value="Unassembled WGS sequence"/>
</dbReference>
<evidence type="ECO:0000313" key="9">
    <source>
        <dbReference type="Proteomes" id="UP000011758"/>
    </source>
</evidence>
<sequence length="580" mass="67780">MEQITQFIARVGIRNIAIVGVIIILLIVAILIYRSLRLKVYRQTIVELENKINGIKTLPIQYRLGRVKSIAKNMAGVAKEYEEFVKDYDSLQEFQKNELGVLVNDVDEQLFYGKLSGANKKLNELTIMANKYETDSKELLARIEKVTEIENEQRIEIIRVKEKYRSVQSQYDSIRGKVENYVPEVGEIFKSIDEDFVKLETMMNNQLFSDAKEFTGEIEARIDRLSNNMKELPSYVSVVTHLLPKKIKDFELVMKELEEDTYALEAMNAIERHDEIVNQLEEARELVKAVKIKKAGENLETLTDKIESLVIDLNAERESYKAFKKNWEEAIKVYEETHDRYEQCMKDYQQLGSYYVINTDEVTIEENNRQFTILYDSYKELEDEILSGDFAYNDALEKIYSLLERIPEHIDCIEKFVSQRDVFYKTESKAIEELENINIVLLETKSEIKNHHLPMINDSYKDYIKDSYKKAEEIQEFRNQRPVQLEILTSKVEGARDVIYKLYDNVHNLIVTAQMVEEAIVFGNRFRSTFLEVNTELTKSEVLFRNGEYTEALTTAIDVIEKIQPGSYEKLIKKQEAQSV</sequence>
<protein>
    <recommendedName>
        <fullName evidence="10">Septation ring formation regulator EzrA</fullName>
    </recommendedName>
</protein>
<dbReference type="OrthoDB" id="1654473at2"/>
<dbReference type="GO" id="GO:0000921">
    <property type="term" value="P:septin ring assembly"/>
    <property type="evidence" value="ECO:0007669"/>
    <property type="project" value="InterPro"/>
</dbReference>
<dbReference type="GO" id="GO:0005886">
    <property type="term" value="C:plasma membrane"/>
    <property type="evidence" value="ECO:0007669"/>
    <property type="project" value="UniProtKB-SubCell"/>
</dbReference>
<dbReference type="STRING" id="999415.HMPREF9943_01570"/>
<dbReference type="EMBL" id="AGEJ01000024">
    <property type="protein sequence ID" value="EMD16167.1"/>
    <property type="molecule type" value="Genomic_DNA"/>
</dbReference>
<dbReference type="BioCyc" id="ECAT999415-HMP:GTTI-1625-MONOMER"/>
<organism evidence="8 9">
    <name type="scientific">Eggerthia catenaformis OT 569 = DSM 20559</name>
    <dbReference type="NCBI Taxonomy" id="999415"/>
    <lineage>
        <taxon>Bacteria</taxon>
        <taxon>Bacillati</taxon>
        <taxon>Bacillota</taxon>
        <taxon>Erysipelotrichia</taxon>
        <taxon>Erysipelotrichales</taxon>
        <taxon>Coprobacillaceae</taxon>
        <taxon>Eggerthia</taxon>
    </lineage>
</organism>
<evidence type="ECO:0000256" key="2">
    <source>
        <dbReference type="ARBA" id="ARBA00022692"/>
    </source>
</evidence>
<accession>M2P797</accession>
<feature type="coiled-coil region" evidence="6">
    <location>
        <begin position="263"/>
        <end position="351"/>
    </location>
</feature>
<keyword evidence="2 7" id="KW-0812">Transmembrane</keyword>
<dbReference type="eggNOG" id="COG4477">
    <property type="taxonomic scope" value="Bacteria"/>
</dbReference>
<evidence type="ECO:0000256" key="7">
    <source>
        <dbReference type="SAM" id="Phobius"/>
    </source>
</evidence>
<dbReference type="AlphaFoldDB" id="M2P797"/>
<evidence type="ECO:0008006" key="10">
    <source>
        <dbReference type="Google" id="ProtNLM"/>
    </source>
</evidence>
<dbReference type="GO" id="GO:0005940">
    <property type="term" value="C:septin ring"/>
    <property type="evidence" value="ECO:0007669"/>
    <property type="project" value="InterPro"/>
</dbReference>
<dbReference type="RefSeq" id="WP_004803800.1">
    <property type="nucleotide sequence ID" value="NZ_AUGJ01000011.1"/>
</dbReference>
<reference evidence="8 9" key="1">
    <citation type="submission" date="2013-02" db="EMBL/GenBank/DDBJ databases">
        <title>The Genome Sequence of Lactobacillus catenaformis F0143.</title>
        <authorList>
            <consortium name="The Broad Institute Genome Sequencing Platform"/>
            <person name="Earl A."/>
            <person name="Ward D."/>
            <person name="Feldgarden M."/>
            <person name="Gevers D."/>
            <person name="Izard J."/>
            <person name="Blanton J.M."/>
            <person name="Mathney J."/>
            <person name="Dewhirst F.E."/>
            <person name="Young S.K."/>
            <person name="Zeng Q."/>
            <person name="Gargeya S."/>
            <person name="Fitzgerald M."/>
            <person name="Haas B."/>
            <person name="Abouelleil A."/>
            <person name="Alvarado L."/>
            <person name="Arachchi H.M."/>
            <person name="Berlin A."/>
            <person name="Chapman S.B."/>
            <person name="Gearin G."/>
            <person name="Goldberg J."/>
            <person name="Griggs A."/>
            <person name="Gujja S."/>
            <person name="Hansen M."/>
            <person name="Heiman D."/>
            <person name="Howarth C."/>
            <person name="Larimer J."/>
            <person name="Lui A."/>
            <person name="MacDonald P.J.P."/>
            <person name="McCowen C."/>
            <person name="Montmayeur A."/>
            <person name="Murphy C."/>
            <person name="Neiman D."/>
            <person name="Pearson M."/>
            <person name="Priest M."/>
            <person name="Roberts A."/>
            <person name="Saif S."/>
            <person name="Shea T."/>
            <person name="Sisk P."/>
            <person name="Stolte C."/>
            <person name="Sykes S."/>
            <person name="Wortman J."/>
            <person name="Nusbaum C."/>
            <person name="Birren B."/>
        </authorList>
    </citation>
    <scope>NUCLEOTIDE SEQUENCE [LARGE SCALE GENOMIC DNA]</scope>
    <source>
        <strain evidence="8 9">OT 569</strain>
    </source>
</reference>
<keyword evidence="3 7" id="KW-1133">Transmembrane helix</keyword>